<proteinExistence type="predicted"/>
<dbReference type="EMBL" id="GBXM01105421">
    <property type="protein sequence ID" value="JAH03156.1"/>
    <property type="molecule type" value="Transcribed_RNA"/>
</dbReference>
<reference evidence="2" key="2">
    <citation type="journal article" date="2015" name="Fish Shellfish Immunol.">
        <title>Early steps in the European eel (Anguilla anguilla)-Vibrio vulnificus interaction in the gills: Role of the RtxA13 toxin.</title>
        <authorList>
            <person name="Callol A."/>
            <person name="Pajuelo D."/>
            <person name="Ebbesson L."/>
            <person name="Teles M."/>
            <person name="MacKenzie S."/>
            <person name="Amaro C."/>
        </authorList>
    </citation>
    <scope>NUCLEOTIDE SEQUENCE</scope>
</reference>
<name>A0A0E9PEU6_ANGAN</name>
<organism evidence="2">
    <name type="scientific">Anguilla anguilla</name>
    <name type="common">European freshwater eel</name>
    <name type="synonym">Muraena anguilla</name>
    <dbReference type="NCBI Taxonomy" id="7936"/>
    <lineage>
        <taxon>Eukaryota</taxon>
        <taxon>Metazoa</taxon>
        <taxon>Chordata</taxon>
        <taxon>Craniata</taxon>
        <taxon>Vertebrata</taxon>
        <taxon>Euteleostomi</taxon>
        <taxon>Actinopterygii</taxon>
        <taxon>Neopterygii</taxon>
        <taxon>Teleostei</taxon>
        <taxon>Anguilliformes</taxon>
        <taxon>Anguillidae</taxon>
        <taxon>Anguilla</taxon>
    </lineage>
</organism>
<accession>A0A0E9PEU6</accession>
<reference evidence="2" key="1">
    <citation type="submission" date="2014-11" db="EMBL/GenBank/DDBJ databases">
        <authorList>
            <person name="Amaro Gonzalez C."/>
        </authorList>
    </citation>
    <scope>NUCLEOTIDE SEQUENCE</scope>
</reference>
<dbReference type="AlphaFoldDB" id="A0A0E9PEU6"/>
<sequence length="36" mass="3535">MGKRGKPSVGVGFGSAGPTLEQDGHTAVGRGEGCSF</sequence>
<protein>
    <submittedName>
        <fullName evidence="2">Uncharacterized protein</fullName>
    </submittedName>
</protein>
<evidence type="ECO:0000313" key="2">
    <source>
        <dbReference type="EMBL" id="JAH03156.1"/>
    </source>
</evidence>
<evidence type="ECO:0000256" key="1">
    <source>
        <dbReference type="SAM" id="MobiDB-lite"/>
    </source>
</evidence>
<feature type="region of interest" description="Disordered" evidence="1">
    <location>
        <begin position="1"/>
        <end position="36"/>
    </location>
</feature>